<evidence type="ECO:0000259" key="2">
    <source>
        <dbReference type="SMART" id="SM00900"/>
    </source>
</evidence>
<dbReference type="GO" id="GO:0016020">
    <property type="term" value="C:membrane"/>
    <property type="evidence" value="ECO:0007669"/>
    <property type="project" value="InterPro"/>
</dbReference>
<protein>
    <submittedName>
        <fullName evidence="3">FMN-binding protein</fullName>
    </submittedName>
</protein>
<dbReference type="SMART" id="SM00900">
    <property type="entry name" value="FMN_bind"/>
    <property type="match status" value="1"/>
</dbReference>
<feature type="region of interest" description="Disordered" evidence="1">
    <location>
        <begin position="41"/>
        <end position="81"/>
    </location>
</feature>
<dbReference type="RefSeq" id="WP_154537819.1">
    <property type="nucleotide sequence ID" value="NZ_VUNE01000002.1"/>
</dbReference>
<feature type="compositionally biased region" description="Low complexity" evidence="1">
    <location>
        <begin position="52"/>
        <end position="64"/>
    </location>
</feature>
<dbReference type="Pfam" id="PF04205">
    <property type="entry name" value="FMN_bind"/>
    <property type="match status" value="1"/>
</dbReference>
<proteinExistence type="predicted"/>
<dbReference type="AlphaFoldDB" id="A0A6N7WZW8"/>
<accession>A0A6N7WZW8</accession>
<feature type="compositionally biased region" description="Polar residues" evidence="1">
    <location>
        <begin position="41"/>
        <end position="51"/>
    </location>
</feature>
<evidence type="ECO:0000256" key="1">
    <source>
        <dbReference type="SAM" id="MobiDB-lite"/>
    </source>
</evidence>
<dbReference type="Proteomes" id="UP000440713">
    <property type="component" value="Unassembled WGS sequence"/>
</dbReference>
<dbReference type="GO" id="GO:0010181">
    <property type="term" value="F:FMN binding"/>
    <property type="evidence" value="ECO:0007669"/>
    <property type="project" value="InterPro"/>
</dbReference>
<gene>
    <name evidence="3" type="ORF">FYJ71_05525</name>
</gene>
<dbReference type="Gene3D" id="3.90.1010.20">
    <property type="match status" value="1"/>
</dbReference>
<name>A0A6N7WZW8_9FIRM</name>
<evidence type="ECO:0000313" key="4">
    <source>
        <dbReference type="Proteomes" id="UP000440713"/>
    </source>
</evidence>
<evidence type="ECO:0000313" key="3">
    <source>
        <dbReference type="EMBL" id="MST62435.1"/>
    </source>
</evidence>
<organism evidence="3 4">
    <name type="scientific">Peptostreptococcus porci</name>
    <dbReference type="NCBI Taxonomy" id="2652282"/>
    <lineage>
        <taxon>Bacteria</taxon>
        <taxon>Bacillati</taxon>
        <taxon>Bacillota</taxon>
        <taxon>Clostridia</taxon>
        <taxon>Peptostreptococcales</taxon>
        <taxon>Peptostreptococcaceae</taxon>
        <taxon>Peptostreptococcus</taxon>
    </lineage>
</organism>
<reference evidence="3 4" key="1">
    <citation type="submission" date="2019-08" db="EMBL/GenBank/DDBJ databases">
        <title>In-depth cultivation of the pig gut microbiome towards novel bacterial diversity and tailored functional studies.</title>
        <authorList>
            <person name="Wylensek D."/>
            <person name="Hitch T.C.A."/>
            <person name="Clavel T."/>
        </authorList>
    </citation>
    <scope>NUCLEOTIDE SEQUENCE [LARGE SCALE GENOMIC DNA]</scope>
    <source>
        <strain evidence="3 4">WCA-SAB-591-4A-A</strain>
    </source>
</reference>
<dbReference type="EMBL" id="VUNE01000002">
    <property type="protein sequence ID" value="MST62435.1"/>
    <property type="molecule type" value="Genomic_DNA"/>
</dbReference>
<feature type="domain" description="FMN-binding" evidence="2">
    <location>
        <begin position="80"/>
        <end position="153"/>
    </location>
</feature>
<comment type="caution">
    <text evidence="3">The sequence shown here is derived from an EMBL/GenBank/DDBJ whole genome shotgun (WGS) entry which is preliminary data.</text>
</comment>
<dbReference type="InterPro" id="IPR007329">
    <property type="entry name" value="FMN-bd"/>
</dbReference>
<keyword evidence="4" id="KW-1185">Reference proteome</keyword>
<sequence length="154" mass="16069">MSRSINKKKNKKVVEKKTIVSIVGSSLAILLMVTGCSISKGSEQNTSNVTTESSQSESPNNESGSGSGYKDGTYTGSASGFKGDVTVNVVVSGGNISNIKIESTNDDREFFQRAESVIDEILNSQSTDVSVVSGATYSSNGIIDAVNNALESAK</sequence>